<dbReference type="EMBL" id="JANJYI010000006">
    <property type="protein sequence ID" value="KAK2646518.1"/>
    <property type="molecule type" value="Genomic_DNA"/>
</dbReference>
<evidence type="ECO:0000313" key="3">
    <source>
        <dbReference type="Proteomes" id="UP001280121"/>
    </source>
</evidence>
<feature type="region of interest" description="Disordered" evidence="1">
    <location>
        <begin position="45"/>
        <end position="72"/>
    </location>
</feature>
<dbReference type="Proteomes" id="UP001280121">
    <property type="component" value="Unassembled WGS sequence"/>
</dbReference>
<dbReference type="AlphaFoldDB" id="A0AAD9WXT1"/>
<sequence length="125" mass="13300">MASWGGFKDSGLQGYLDPKTNNFQSSVSAGAWSFGEVSAVLLLVPKDPEQSKDRSSSPWASPISPSPHTESIMGAITSTGLGRCMSIPVAVPKIPPLPPPLLRSNLVEIEARLARIRGPFSQVRS</sequence>
<protein>
    <submittedName>
        <fullName evidence="2">Uncharacterized protein</fullName>
    </submittedName>
</protein>
<feature type="compositionally biased region" description="Basic and acidic residues" evidence="1">
    <location>
        <begin position="46"/>
        <end position="55"/>
    </location>
</feature>
<gene>
    <name evidence="2" type="ORF">Ddye_021713</name>
</gene>
<feature type="compositionally biased region" description="Low complexity" evidence="1">
    <location>
        <begin position="56"/>
        <end position="67"/>
    </location>
</feature>
<name>A0AAD9WXT1_9ROSI</name>
<organism evidence="2 3">
    <name type="scientific">Dipteronia dyeriana</name>
    <dbReference type="NCBI Taxonomy" id="168575"/>
    <lineage>
        <taxon>Eukaryota</taxon>
        <taxon>Viridiplantae</taxon>
        <taxon>Streptophyta</taxon>
        <taxon>Embryophyta</taxon>
        <taxon>Tracheophyta</taxon>
        <taxon>Spermatophyta</taxon>
        <taxon>Magnoliopsida</taxon>
        <taxon>eudicotyledons</taxon>
        <taxon>Gunneridae</taxon>
        <taxon>Pentapetalae</taxon>
        <taxon>rosids</taxon>
        <taxon>malvids</taxon>
        <taxon>Sapindales</taxon>
        <taxon>Sapindaceae</taxon>
        <taxon>Hippocastanoideae</taxon>
        <taxon>Acereae</taxon>
        <taxon>Dipteronia</taxon>
    </lineage>
</organism>
<evidence type="ECO:0000256" key="1">
    <source>
        <dbReference type="SAM" id="MobiDB-lite"/>
    </source>
</evidence>
<proteinExistence type="predicted"/>
<keyword evidence="3" id="KW-1185">Reference proteome</keyword>
<accession>A0AAD9WXT1</accession>
<evidence type="ECO:0000313" key="2">
    <source>
        <dbReference type="EMBL" id="KAK2646518.1"/>
    </source>
</evidence>
<comment type="caution">
    <text evidence="2">The sequence shown here is derived from an EMBL/GenBank/DDBJ whole genome shotgun (WGS) entry which is preliminary data.</text>
</comment>
<reference evidence="2" key="1">
    <citation type="journal article" date="2023" name="Plant J.">
        <title>Genome sequences and population genomics provide insights into the demographic history, inbreeding, and mutation load of two 'living fossil' tree species of Dipteronia.</title>
        <authorList>
            <person name="Feng Y."/>
            <person name="Comes H.P."/>
            <person name="Chen J."/>
            <person name="Zhu S."/>
            <person name="Lu R."/>
            <person name="Zhang X."/>
            <person name="Li P."/>
            <person name="Qiu J."/>
            <person name="Olsen K.M."/>
            <person name="Qiu Y."/>
        </authorList>
    </citation>
    <scope>NUCLEOTIDE SEQUENCE</scope>
    <source>
        <strain evidence="2">KIB01</strain>
    </source>
</reference>